<sequence>MTLLTPRMFLAICVTTEPVALYAVSAVSPIAIKSAGLVFGGIFTNCQSTYSVQPKAPRTRSPFLYSGWKLSITSPIVLRSSHPPPLRNQCIVGLGSCP</sequence>
<protein>
    <submittedName>
        <fullName evidence="1">Uncharacterized protein</fullName>
    </submittedName>
</protein>
<keyword evidence="2" id="KW-1185">Reference proteome</keyword>
<evidence type="ECO:0000313" key="1">
    <source>
        <dbReference type="EMBL" id="PUU78414.1"/>
    </source>
</evidence>
<dbReference type="EMBL" id="NESQ01000119">
    <property type="protein sequence ID" value="PUU78414.1"/>
    <property type="molecule type" value="Genomic_DNA"/>
</dbReference>
<organism evidence="1 2">
    <name type="scientific">Tuber borchii</name>
    <name type="common">White truffle</name>
    <dbReference type="NCBI Taxonomy" id="42251"/>
    <lineage>
        <taxon>Eukaryota</taxon>
        <taxon>Fungi</taxon>
        <taxon>Dikarya</taxon>
        <taxon>Ascomycota</taxon>
        <taxon>Pezizomycotina</taxon>
        <taxon>Pezizomycetes</taxon>
        <taxon>Pezizales</taxon>
        <taxon>Tuberaceae</taxon>
        <taxon>Tuber</taxon>
    </lineage>
</organism>
<accession>A0A2T6ZSK2</accession>
<name>A0A2T6ZSK2_TUBBO</name>
<proteinExistence type="predicted"/>
<dbReference type="Proteomes" id="UP000244722">
    <property type="component" value="Unassembled WGS sequence"/>
</dbReference>
<dbReference type="OrthoDB" id="10439168at2759"/>
<comment type="caution">
    <text evidence="1">The sequence shown here is derived from an EMBL/GenBank/DDBJ whole genome shotgun (WGS) entry which is preliminary data.</text>
</comment>
<evidence type="ECO:0000313" key="2">
    <source>
        <dbReference type="Proteomes" id="UP000244722"/>
    </source>
</evidence>
<reference evidence="1 2" key="1">
    <citation type="submission" date="2017-04" db="EMBL/GenBank/DDBJ databases">
        <title>Draft genome sequence of Tuber borchii Vittad., a whitish edible truffle.</title>
        <authorList>
            <consortium name="DOE Joint Genome Institute"/>
            <person name="Murat C."/>
            <person name="Kuo A."/>
            <person name="Barry K.W."/>
            <person name="Clum A."/>
            <person name="Dockter R.B."/>
            <person name="Fauchery L."/>
            <person name="Iotti M."/>
            <person name="Kohler A."/>
            <person name="Labutti K."/>
            <person name="Lindquist E.A."/>
            <person name="Lipzen A."/>
            <person name="Ohm R.A."/>
            <person name="Wang M."/>
            <person name="Grigoriev I.V."/>
            <person name="Zambonelli A."/>
            <person name="Martin F.M."/>
        </authorList>
    </citation>
    <scope>NUCLEOTIDE SEQUENCE [LARGE SCALE GENOMIC DNA]</scope>
    <source>
        <strain evidence="1 2">Tbo3840</strain>
    </source>
</reference>
<gene>
    <name evidence="1" type="ORF">B9Z19DRAFT_1114943</name>
</gene>
<dbReference type="AlphaFoldDB" id="A0A2T6ZSK2"/>